<dbReference type="OrthoDB" id="2439360at2759"/>
<sequence length="151" mass="17158">MGSKTFGNKPDIRVKLFFSEIKPNEEEEAKKPKDDSVELLFGECSKLDAERPKHIRDWKKLLRSKRDKQFLGCSTNDRALVVNDHISVSVLDSVGGKVYIAYEVLDLTIPLKVSDRKSVEDLLTNAIKLKTYFEGVADEVVRLMNESKALE</sequence>
<accession>A0A9N8W0V5</accession>
<gene>
    <name evidence="1" type="ORF">PBRASI_LOCUS927</name>
</gene>
<organism evidence="1 2">
    <name type="scientific">Paraglomus brasilianum</name>
    <dbReference type="NCBI Taxonomy" id="144538"/>
    <lineage>
        <taxon>Eukaryota</taxon>
        <taxon>Fungi</taxon>
        <taxon>Fungi incertae sedis</taxon>
        <taxon>Mucoromycota</taxon>
        <taxon>Glomeromycotina</taxon>
        <taxon>Glomeromycetes</taxon>
        <taxon>Paraglomerales</taxon>
        <taxon>Paraglomeraceae</taxon>
        <taxon>Paraglomus</taxon>
    </lineage>
</organism>
<keyword evidence="2" id="KW-1185">Reference proteome</keyword>
<dbReference type="EMBL" id="CAJVPI010000053">
    <property type="protein sequence ID" value="CAG8467946.1"/>
    <property type="molecule type" value="Genomic_DNA"/>
</dbReference>
<dbReference type="AlphaFoldDB" id="A0A9N8W0V5"/>
<evidence type="ECO:0000313" key="2">
    <source>
        <dbReference type="Proteomes" id="UP000789739"/>
    </source>
</evidence>
<comment type="caution">
    <text evidence="1">The sequence shown here is derived from an EMBL/GenBank/DDBJ whole genome shotgun (WGS) entry which is preliminary data.</text>
</comment>
<evidence type="ECO:0000313" key="1">
    <source>
        <dbReference type="EMBL" id="CAG8467946.1"/>
    </source>
</evidence>
<dbReference type="Proteomes" id="UP000789739">
    <property type="component" value="Unassembled WGS sequence"/>
</dbReference>
<protein>
    <submittedName>
        <fullName evidence="1">7265_t:CDS:1</fullName>
    </submittedName>
</protein>
<proteinExistence type="predicted"/>
<name>A0A9N8W0V5_9GLOM</name>
<reference evidence="1" key="1">
    <citation type="submission" date="2021-06" db="EMBL/GenBank/DDBJ databases">
        <authorList>
            <person name="Kallberg Y."/>
            <person name="Tangrot J."/>
            <person name="Rosling A."/>
        </authorList>
    </citation>
    <scope>NUCLEOTIDE SEQUENCE</scope>
    <source>
        <strain evidence="1">BR232B</strain>
    </source>
</reference>